<organism evidence="3 4">
    <name type="scientific">Xylaria arbuscula</name>
    <dbReference type="NCBI Taxonomy" id="114810"/>
    <lineage>
        <taxon>Eukaryota</taxon>
        <taxon>Fungi</taxon>
        <taxon>Dikarya</taxon>
        <taxon>Ascomycota</taxon>
        <taxon>Pezizomycotina</taxon>
        <taxon>Sordariomycetes</taxon>
        <taxon>Xylariomycetidae</taxon>
        <taxon>Xylariales</taxon>
        <taxon>Xylariaceae</taxon>
        <taxon>Xylaria</taxon>
    </lineage>
</organism>
<name>A0A9W8TQ54_9PEZI</name>
<evidence type="ECO:0000256" key="1">
    <source>
        <dbReference type="SAM" id="MobiDB-lite"/>
    </source>
</evidence>
<sequence length="167" mass="17307">MKFTTIVVFATSVAAVAVNFDVARRDAGALVPRHHQGQAANGRNRDGNGGNNANNNNNNDNNTDDDATDDSSSTDNTTDDGSTTDDTANGAVTGETVVLTEIGGVADNECLTFRNNGEIVDAACVNDAADRQMTPSTINGASALSVQRAFDTGFRPDLVDVASLRGV</sequence>
<protein>
    <submittedName>
        <fullName evidence="3">Uncharacterized protein</fullName>
    </submittedName>
</protein>
<dbReference type="EMBL" id="JANPWZ010000130">
    <property type="protein sequence ID" value="KAJ3579113.1"/>
    <property type="molecule type" value="Genomic_DNA"/>
</dbReference>
<dbReference type="Proteomes" id="UP001148614">
    <property type="component" value="Unassembled WGS sequence"/>
</dbReference>
<reference evidence="3" key="1">
    <citation type="submission" date="2022-07" db="EMBL/GenBank/DDBJ databases">
        <title>Genome Sequence of Xylaria arbuscula.</title>
        <authorList>
            <person name="Buettner E."/>
        </authorList>
    </citation>
    <scope>NUCLEOTIDE SEQUENCE</scope>
    <source>
        <strain evidence="3">VT107</strain>
    </source>
</reference>
<dbReference type="AlphaFoldDB" id="A0A9W8TQ54"/>
<dbReference type="VEuPathDB" id="FungiDB:F4678DRAFT_95374"/>
<gene>
    <name evidence="3" type="ORF">NPX13_g1450</name>
</gene>
<feature type="signal peptide" evidence="2">
    <location>
        <begin position="1"/>
        <end position="15"/>
    </location>
</feature>
<feature type="chain" id="PRO_5040954106" evidence="2">
    <location>
        <begin position="16"/>
        <end position="167"/>
    </location>
</feature>
<evidence type="ECO:0000256" key="2">
    <source>
        <dbReference type="SAM" id="SignalP"/>
    </source>
</evidence>
<feature type="region of interest" description="Disordered" evidence="1">
    <location>
        <begin position="31"/>
        <end position="92"/>
    </location>
</feature>
<keyword evidence="2" id="KW-0732">Signal</keyword>
<proteinExistence type="predicted"/>
<feature type="compositionally biased region" description="Low complexity" evidence="1">
    <location>
        <begin position="51"/>
        <end position="61"/>
    </location>
</feature>
<comment type="caution">
    <text evidence="3">The sequence shown here is derived from an EMBL/GenBank/DDBJ whole genome shotgun (WGS) entry which is preliminary data.</text>
</comment>
<accession>A0A9W8TQ54</accession>
<keyword evidence="4" id="KW-1185">Reference proteome</keyword>
<evidence type="ECO:0000313" key="4">
    <source>
        <dbReference type="Proteomes" id="UP001148614"/>
    </source>
</evidence>
<evidence type="ECO:0000313" key="3">
    <source>
        <dbReference type="EMBL" id="KAJ3579113.1"/>
    </source>
</evidence>
<feature type="compositionally biased region" description="Low complexity" evidence="1">
    <location>
        <begin position="70"/>
        <end position="91"/>
    </location>
</feature>